<dbReference type="NCBIfam" id="TIGR01614">
    <property type="entry name" value="PME_inhib"/>
    <property type="match status" value="1"/>
</dbReference>
<gene>
    <name evidence="5" type="ORF">CISIN_1g029211mg</name>
</gene>
<evidence type="ECO:0000313" key="5">
    <source>
        <dbReference type="EMBL" id="KDO87220.1"/>
    </source>
</evidence>
<dbReference type="InterPro" id="IPR006501">
    <property type="entry name" value="Pectinesterase_inhib_dom"/>
</dbReference>
<dbReference type="PaxDb" id="2711-XP_006479961.1"/>
<dbReference type="KEGG" id="cit:102629014"/>
<dbReference type="InterPro" id="IPR035513">
    <property type="entry name" value="Invertase/methylesterase_inhib"/>
</dbReference>
<dbReference type="Gene3D" id="1.20.140.40">
    <property type="entry name" value="Invertase/pectin methylesterase inhibitor family protein"/>
    <property type="match status" value="1"/>
</dbReference>
<dbReference type="CDD" id="cd15798">
    <property type="entry name" value="PMEI-like_3"/>
    <property type="match status" value="1"/>
</dbReference>
<evidence type="ECO:0000259" key="4">
    <source>
        <dbReference type="SMART" id="SM00856"/>
    </source>
</evidence>
<dbReference type="SMART" id="SM00856">
    <property type="entry name" value="PMEI"/>
    <property type="match status" value="1"/>
</dbReference>
<dbReference type="InterPro" id="IPR051955">
    <property type="entry name" value="PME_Inhibitor"/>
</dbReference>
<dbReference type="eggNOG" id="ENOG502S061">
    <property type="taxonomic scope" value="Eukaryota"/>
</dbReference>
<proteinExistence type="inferred from homology"/>
<evidence type="ECO:0000256" key="3">
    <source>
        <dbReference type="SAM" id="SignalP"/>
    </source>
</evidence>
<feature type="signal peptide" evidence="3">
    <location>
        <begin position="1"/>
        <end position="22"/>
    </location>
</feature>
<dbReference type="GO" id="GO:0010214">
    <property type="term" value="P:seed coat development"/>
    <property type="evidence" value="ECO:0000318"/>
    <property type="project" value="GO_Central"/>
</dbReference>
<keyword evidence="1 3" id="KW-0732">Signal</keyword>
<reference evidence="5 6" key="1">
    <citation type="submission" date="2014-04" db="EMBL/GenBank/DDBJ databases">
        <authorList>
            <consortium name="International Citrus Genome Consortium"/>
            <person name="Gmitter F."/>
            <person name="Chen C."/>
            <person name="Farmerie W."/>
            <person name="Harkins T."/>
            <person name="Desany B."/>
            <person name="Mohiuddin M."/>
            <person name="Kodira C."/>
            <person name="Borodovsky M."/>
            <person name="Lomsadze A."/>
            <person name="Burns P."/>
            <person name="Jenkins J."/>
            <person name="Prochnik S."/>
            <person name="Shu S."/>
            <person name="Chapman J."/>
            <person name="Pitluck S."/>
            <person name="Schmutz J."/>
            <person name="Rokhsar D."/>
        </authorList>
    </citation>
    <scope>NUCLEOTIDE SEQUENCE</scope>
</reference>
<dbReference type="PANTHER" id="PTHR31080:SF158">
    <property type="entry name" value="PLANT INVERTASE_PECTIN METHYLESTERASE INHIBITOR SUPERFAMILY PROTEIN"/>
    <property type="match status" value="1"/>
</dbReference>
<evidence type="ECO:0000313" key="6">
    <source>
        <dbReference type="Proteomes" id="UP000027120"/>
    </source>
</evidence>
<dbReference type="AlphaFoldDB" id="A0A067H8D9"/>
<dbReference type="Proteomes" id="UP000027120">
    <property type="component" value="Unassembled WGS sequence"/>
</dbReference>
<accession>A0A067H8D9</accession>
<dbReference type="OrthoDB" id="1430376at2759"/>
<evidence type="ECO:0000256" key="2">
    <source>
        <dbReference type="ARBA" id="ARBA00038471"/>
    </source>
</evidence>
<dbReference type="SUPFAM" id="SSF101148">
    <property type="entry name" value="Plant invertase/pectin methylesterase inhibitor"/>
    <property type="match status" value="1"/>
</dbReference>
<dbReference type="EMBL" id="KK784873">
    <property type="protein sequence ID" value="KDO87220.1"/>
    <property type="molecule type" value="Genomic_DNA"/>
</dbReference>
<feature type="domain" description="Pectinesterase inhibitor" evidence="4">
    <location>
        <begin position="26"/>
        <end position="180"/>
    </location>
</feature>
<dbReference type="GO" id="GO:0009827">
    <property type="term" value="P:plant-type cell wall modification"/>
    <property type="evidence" value="ECO:0000318"/>
    <property type="project" value="GO_Central"/>
</dbReference>
<keyword evidence="6" id="KW-1185">Reference proteome</keyword>
<dbReference type="GO" id="GO:0009505">
    <property type="term" value="C:plant-type cell wall"/>
    <property type="evidence" value="ECO:0000318"/>
    <property type="project" value="GO_Central"/>
</dbReference>
<dbReference type="STRING" id="2711.A0A067H8D9"/>
<dbReference type="PANTHER" id="PTHR31080">
    <property type="entry name" value="PECTINESTERASE INHIBITOR-LIKE"/>
    <property type="match status" value="1"/>
</dbReference>
<dbReference type="GO" id="GO:0046910">
    <property type="term" value="F:pectinesterase inhibitor activity"/>
    <property type="evidence" value="ECO:0000318"/>
    <property type="project" value="GO_Central"/>
</dbReference>
<dbReference type="GO" id="GO:0048358">
    <property type="term" value="P:mucilage pectin biosynthetic process"/>
    <property type="evidence" value="ECO:0000318"/>
    <property type="project" value="GO_Central"/>
</dbReference>
<name>A0A067H8D9_CITSI</name>
<dbReference type="SMR" id="A0A067H8D9"/>
<comment type="similarity">
    <text evidence="2">Belongs to the PMEI family.</text>
</comment>
<organism evidence="5 6">
    <name type="scientific">Citrus sinensis</name>
    <name type="common">Sweet orange</name>
    <name type="synonym">Citrus aurantium var. sinensis</name>
    <dbReference type="NCBI Taxonomy" id="2711"/>
    <lineage>
        <taxon>Eukaryota</taxon>
        <taxon>Viridiplantae</taxon>
        <taxon>Streptophyta</taxon>
        <taxon>Embryophyta</taxon>
        <taxon>Tracheophyta</taxon>
        <taxon>Spermatophyta</taxon>
        <taxon>Magnoliopsida</taxon>
        <taxon>eudicotyledons</taxon>
        <taxon>Gunneridae</taxon>
        <taxon>Pentapetalae</taxon>
        <taxon>rosids</taxon>
        <taxon>malvids</taxon>
        <taxon>Sapindales</taxon>
        <taxon>Rutaceae</taxon>
        <taxon>Aurantioideae</taxon>
        <taxon>Citrus</taxon>
    </lineage>
</organism>
<evidence type="ECO:0000256" key="1">
    <source>
        <dbReference type="ARBA" id="ARBA00022729"/>
    </source>
</evidence>
<dbReference type="Pfam" id="PF04043">
    <property type="entry name" value="PMEI"/>
    <property type="match status" value="1"/>
</dbReference>
<protein>
    <recommendedName>
        <fullName evidence="4">Pectinesterase inhibitor domain-containing protein</fullName>
    </recommendedName>
</protein>
<sequence>MAGPNMFMLFMLLAWLAKSGESASGNRNNFVRDACSVTTYRDLCIHSLAPFSKSARNSPGKWARAGVSVTIGEVKNVTQFLYKLKRRNLMRGRNRLALLDCIECFQETIDELHMSLGILRRLSAREFDRQMDDLTTFVSAALTYEDTCLDGFEGQKATQVDLLKKRVLKTTYLASNALALINKLATTSLESLALADP</sequence>
<feature type="chain" id="PRO_5001638445" description="Pectinesterase inhibitor domain-containing protein" evidence="3">
    <location>
        <begin position="23"/>
        <end position="197"/>
    </location>
</feature>